<sequence>MEAMMVKTRGHEEKWASDRTPASGKHSMALDQNDVYNFVGFSILFSAWMVFFLFFSSRLIGFLISFLLNHLVFHRNVLIDIKGIHFAVLRGCISVGEIKISTPNMNFRAVSGYLSIAWWREWARDGTTMILNLSGLECALVNNTAKYNILEELLGRSRNETVEIEESLPPRASGIFWLARMIGIRINMGTITIGNPSLPTMVILGFEAAKGKFALHQDKRLCSRVELDLDIVGVKVKVCENEGFQEDFFRPGDPRRTFRSHLFSWEASHVWHGMVAGFKDAFPFLQHLVDGNDNMSDCGRSSMEGGENDDQSRAEIGAQSGTNSSGRVKSREGIEEILSSQLIHLKFYDHLSGFRREVNEPLEFCGMEHVQDLERGLRLTVVHPTIVYGPWEDRQRAILQSFYFPFDFQERRTRRAKAGYTSDRCGFRTRVEIRGSVRFKLPFSRESSSRKVDARSSYTRYLESDAFLKFFSGTTREDGRSCPSDVFETFGRGGRQDQDSAEAPRKDQGVEQQEEGGSGGSHSDLEALEQDGTSSSETTETSFEKSEDGSTEEEEEEYVLNSVLPGDRVDSLPLVVVVNNFVPFHYSQQSLHENFTDVEFVEDVSISTSIVSVKSQNVFWKASKFKLSVSVLSGKRYNDLRTITWKIKSTNSRLILLRDHDRLIASLISDWIWKPPGVQANVDPARFMPNIVKVFVDMDGKLEVNLIVNEDNVVNDFADDDNNAILMLRAKSLRVETRTCNDVLQAMKSETQYVVSVESLNGIMKEEAPRSISQFISGPLPEFLKGRGLRVSGSVLRHKWNGKGYADIDNSSIYIDADGVVLFAHGHSLSTISNFINNYFGSCSIAVTRKEFNATKDKNGIWGWNHKQQKTFLKQFLRKQDQQVPNKNETFLRITLCDVSLELPEHEIITARKQSFATAHVNEVIIEIRNQTQQSDLTLLVSPASLHFKSPSDKVREKPRSPGSAGVVRIDGIELHHKKLLGSYPMQLVYHVSTRIMCGRCDGEMSPTQFQSLLGFFQQLLSSNHRPLNIETDVVPGRLWQRRLSYDILDCQVDVVSLTLTDPSYKIQLELSQGLQVKGDSLVCNEHHAAKIVQVPSCKLVLCDAAKDPFYVFNTLLPNRSCNANTLCYELARVQTSLVIRLFKKYSTSKEDAENQLTFLVENDRQTGRLADVIANEKQKIGGRPGNISERSFSKTPSSEVYTTAADFITADDASSFSTSDGSLLDSDDDFREVSDTLMEREEFSGQVSTSYEVVPLNFSCSCANTKAATVKMAKLRLYTPFHPKSFTTFDQKEFDRVKDQFMDDYDRKLDTLLGEKTVRVNGWKVLQHEQLPSLNQDGKSEDVFVEEQVCVSAGLVQASVCDIALLKLLSLAENLPHLTSSVEGCLSRMKRANSPPSASYAFSALHERRKTVVVNVDGTELKLFKLSEDEATAPEQRNVRSEMRKKRENGKEDEVLSKLVLAFGFKTIKSKISLSEWQDPFIQQSNVNGEQEGAMKKEKKIAVDFSMRKILCFFCMQGYSRSFLREQVGLPSSMMHRVIGESFLRAEEDESLRHLLIVSVEGLTLSLNKTVIADVSEVDDWQLNVGAVLSAMDQTCIASLLPFLVMYAEIVKRFQDNLRQRTSIMKRNIGMLIDQAVPDTVRTSQLNRTSSFNSFSTDSSHDLPNLNLSHLRRSKSDDPRNWKDSRFKSPQAIKNLQRHTSEDYRRIASQLSKQVSYHSVVTFVRACSGHDIKELNSCLKLPQSWEFVSPQTLKAVCGACKLKSQEEEASVSDWSCVVSASFPKFTVLTLPPGCSLAGSEKELRSLNLSDISSSEAFRKANDISCLQILDTKVTVNGNMFSSQPSAERRVPSSLRANRQGDLSIIANVQCKKINIHIFPLFAEMAETVSTVCRRVGRRFASGVISSYLEKEAQTVKSSKRIVSFKENMVEWNGEAEEKSKRDVCVVLPIQGVLKRVDMPKDTRKEPMTFAAALSTQGDKKCMRGMRGLAAHGRSNSLPSFSAVENALAISNLLSDLIAKPSEGETAKTRRRKTNTKIHVYCQLDVELCADLPHVGRVMLVMSPISLLLTDVGDAKEQQGKKMKTGVSSQIKTIEVKVEKIAEDEFSSLGSIVGREINLSVKTCSVFPARQSSEQTKGAAGVKNFQETMRAAVTEQEHEETGGILDIKELQVLDVSLNKVDGNLLQKLVYAWFPPSNKIEIASIRSGLDGGGQGGHGNSVLELILRVQSLRASVKVLQDVSLNYVIADGLSTTWRRYVLCDYDEVMRESMNRQAHSLITMRVHKGNLRSSKQGGGKDRHPAIALPEIHLVTEVLTNGGRAAFDGRLHKGGERRTEGRATEVSEIKLLVSVEQVCNEVRAEILNHLLEIQRTMKNEIDVFLQEAEKYAKRYSSSPSGDSRVLLSRITFHVTFVMMGIRLRVASPSASLMLDTGLISVQAELKPSSSLHSSSMWRVALDGFTLALTSTSVKASSSTPRDASASGPKRKQKKNLIQAQMTTNLKVQNYAGETAMSSDLQEDVVTWLPSREEKVGSPHKLSIFIRNTTIVARPGCVRTFIEFGNHYVEAYKAYQEQRKAIHLEALDKSIKRMVNSGKTAAGSRLMNKNHESLMNNIYLHVELRETVISMVYEYEISNDFCFTVDEKAKASDYFQSFLSIRDQQQQDRLGLHNARSLIACLHMIDLSAESSSSSSSSTFDRMMLSHLDFQNLAVGFSSEKLKLPDSLQSYDHLRKLLSANGFILKEASGDFSLIAKQPTGAAYEELEVCLVMSLPSFEMEMDSQTVESFFQFHNSWGIHRAFDSPYYQQSPDPDNVEEDQEAATEPAERSTLRLMDLKSEKKFRCVKLNLSLHSATGILTIYHKAGSDTRRRHKVAPKKPDSNEEPDILLCVPFPEFDIAACGKLFFAMKGFGGKADRENSQIPWRWKGNSQIDIDGEVFSLPDTLIVCEMRMPRDKQGNVRELWFSPLVLDFLNEVLSLHSQYTSRIQASKSSPPLSVTPEARSARSEGKGQQRGAIKMLMNRTVYSMRFASFDVRLSAVESGKPELDNRDLFAVLSIQKLDLMTCFSSREQLREGTMHLADGVWRYLCLNVEQVTFKLVQQQIDSTMVRREGAHPDSYVSFQGISASATSFENNNQLLTSFIATLVSVKGLVNIRSMFNASSLLESWLVAGKNISLPHKAGNLVAPRRSFISRVKERKKSFFRLSVQVKECNVAVEHPLGHARLSNKPGMDERRAHPITFYFDKGSLDRDKAGLQQQEGIASCTLDMIRVESPMRDDSLLKIASALQQGYFLKQTEPDEKMNRAMSLIAGSKYAFCDLSLDGSKVLELRSNDTHAAINSSFPGHGHEGDPVSKLLLRFSRLLIHVSSETTPTLMSIWKRMSSALQTSNKTARKAPNGDAAGKNAHQHLSRSFSAFTTDAEYETQVSEGQMVMGAIAIVGEEIHVTCFDSSIAEGVQCCQVSIHDVVLNFQMEENLAESDMYRFLQLKANMVYVIRVSKGPPSKDITCNRIKQGVMRHLGADYIVHIPDITIDLSTIQICSGGKNRSKLVHCEFDSNFKSPIEVNVDFYQYEYLQQLFKRYKNSRRDDMSSDFDHPPLNDLFSPLSESQSRSSLQREKNLTQGLKLDYRCLKFKLEPPIAAISEVPIDIITILSWLGIRKRETIVGMLHEGIIQNSEKILDQVNARLKGMDPHGVTDK</sequence>
<evidence type="ECO:0000256" key="2">
    <source>
        <dbReference type="SAM" id="Phobius"/>
    </source>
</evidence>
<feature type="transmembrane region" description="Helical" evidence="2">
    <location>
        <begin position="35"/>
        <end position="68"/>
    </location>
</feature>
<dbReference type="PANTHER" id="PTHR32085:SF3">
    <property type="entry name" value="PROTEIN CSF1"/>
    <property type="match status" value="1"/>
</dbReference>
<feature type="compositionally biased region" description="Basic and acidic residues" evidence="1">
    <location>
        <begin position="1675"/>
        <end position="1688"/>
    </location>
</feature>
<feature type="region of interest" description="Disordered" evidence="1">
    <location>
        <begin position="2986"/>
        <end position="3009"/>
    </location>
</feature>
<keyword evidence="2" id="KW-1133">Transmembrane helix</keyword>
<evidence type="ECO:0008006" key="6">
    <source>
        <dbReference type="Google" id="ProtNLM"/>
    </source>
</evidence>
<feature type="region of interest" description="Disordered" evidence="1">
    <location>
        <begin position="2802"/>
        <end position="2823"/>
    </location>
</feature>
<dbReference type="RefSeq" id="XP_005827069.1">
    <property type="nucleotide sequence ID" value="XM_005827012.1"/>
</dbReference>
<feature type="compositionally biased region" description="Acidic residues" evidence="1">
    <location>
        <begin position="549"/>
        <end position="558"/>
    </location>
</feature>
<dbReference type="KEGG" id="gtt:GUITHDRAFT_113825"/>
<feature type="compositionally biased region" description="Basic and acidic residues" evidence="1">
    <location>
        <begin position="494"/>
        <end position="509"/>
    </location>
</feature>
<reference evidence="5" key="2">
    <citation type="submission" date="2012-11" db="EMBL/GenBank/DDBJ databases">
        <authorList>
            <person name="Kuo A."/>
            <person name="Curtis B.A."/>
            <person name="Tanifuji G."/>
            <person name="Burki F."/>
            <person name="Gruber A."/>
            <person name="Irimia M."/>
            <person name="Maruyama S."/>
            <person name="Arias M.C."/>
            <person name="Ball S.G."/>
            <person name="Gile G.H."/>
            <person name="Hirakawa Y."/>
            <person name="Hopkins J.F."/>
            <person name="Rensing S.A."/>
            <person name="Schmutz J."/>
            <person name="Symeonidi A."/>
            <person name="Elias M."/>
            <person name="Eveleigh R.J."/>
            <person name="Herman E.K."/>
            <person name="Klute M.J."/>
            <person name="Nakayama T."/>
            <person name="Obornik M."/>
            <person name="Reyes-Prieto A."/>
            <person name="Armbrust E.V."/>
            <person name="Aves S.J."/>
            <person name="Beiko R.G."/>
            <person name="Coutinho P."/>
            <person name="Dacks J.B."/>
            <person name="Durnford D.G."/>
            <person name="Fast N.M."/>
            <person name="Green B.R."/>
            <person name="Grisdale C."/>
            <person name="Hempe F."/>
            <person name="Henrissat B."/>
            <person name="Hoppner M.P."/>
            <person name="Ishida K.-I."/>
            <person name="Kim E."/>
            <person name="Koreny L."/>
            <person name="Kroth P.G."/>
            <person name="Liu Y."/>
            <person name="Malik S.-B."/>
            <person name="Maier U.G."/>
            <person name="McRose D."/>
            <person name="Mock T."/>
            <person name="Neilson J.A."/>
            <person name="Onodera N.T."/>
            <person name="Poole A.M."/>
            <person name="Pritham E.J."/>
            <person name="Richards T.A."/>
            <person name="Rocap G."/>
            <person name="Roy S.W."/>
            <person name="Sarai C."/>
            <person name="Schaack S."/>
            <person name="Shirato S."/>
            <person name="Slamovits C.H."/>
            <person name="Spencer D.F."/>
            <person name="Suzuki S."/>
            <person name="Worden A.Z."/>
            <person name="Zauner S."/>
            <person name="Barry K."/>
            <person name="Bell C."/>
            <person name="Bharti A.K."/>
            <person name="Crow J.A."/>
            <person name="Grimwood J."/>
            <person name="Kramer R."/>
            <person name="Lindquist E."/>
            <person name="Lucas S."/>
            <person name="Salamov A."/>
            <person name="McFadden G.I."/>
            <person name="Lane C.E."/>
            <person name="Keeling P.J."/>
            <person name="Gray M.W."/>
            <person name="Grigoriev I.V."/>
            <person name="Archibald J.M."/>
        </authorList>
    </citation>
    <scope>NUCLEOTIDE SEQUENCE</scope>
    <source>
        <strain evidence="5">CCMP2712</strain>
    </source>
</reference>
<evidence type="ECO:0000313" key="5">
    <source>
        <dbReference type="Proteomes" id="UP000011087"/>
    </source>
</evidence>
<dbReference type="PaxDb" id="55529-EKX40089"/>
<dbReference type="EnsemblProtists" id="EKX40089">
    <property type="protein sequence ID" value="EKX40089"/>
    <property type="gene ID" value="GUITHDRAFT_113825"/>
</dbReference>
<feature type="region of interest" description="Disordered" evidence="1">
    <location>
        <begin position="2471"/>
        <end position="2490"/>
    </location>
</feature>
<evidence type="ECO:0000313" key="4">
    <source>
        <dbReference type="EnsemblProtists" id="EKX40089"/>
    </source>
</evidence>
<dbReference type="Proteomes" id="UP000011087">
    <property type="component" value="Unassembled WGS sequence"/>
</dbReference>
<dbReference type="GO" id="GO:0006113">
    <property type="term" value="P:fermentation"/>
    <property type="evidence" value="ECO:0007669"/>
    <property type="project" value="InterPro"/>
</dbReference>
<accession>L1IW18</accession>
<dbReference type="PANTHER" id="PTHR32085">
    <property type="entry name" value="PROTEIN CSF1"/>
    <property type="match status" value="1"/>
</dbReference>
<dbReference type="EMBL" id="JH993034">
    <property type="protein sequence ID" value="EKX40089.1"/>
    <property type="molecule type" value="Genomic_DNA"/>
</dbReference>
<gene>
    <name evidence="3" type="ORF">GUITHDRAFT_113825</name>
</gene>
<feature type="region of interest" description="Disordered" evidence="1">
    <location>
        <begin position="476"/>
        <end position="559"/>
    </location>
</feature>
<proteinExistence type="predicted"/>
<dbReference type="eggNOG" id="KOG3596">
    <property type="taxonomic scope" value="Eukaryota"/>
</dbReference>
<feature type="region of interest" description="Disordered" evidence="1">
    <location>
        <begin position="1667"/>
        <end position="1689"/>
    </location>
</feature>
<name>L1IW18_GUITC</name>
<reference evidence="3 5" key="1">
    <citation type="journal article" date="2012" name="Nature">
        <title>Algal genomes reveal evolutionary mosaicism and the fate of nucleomorphs.</title>
        <authorList>
            <consortium name="DOE Joint Genome Institute"/>
            <person name="Curtis B.A."/>
            <person name="Tanifuji G."/>
            <person name="Burki F."/>
            <person name="Gruber A."/>
            <person name="Irimia M."/>
            <person name="Maruyama S."/>
            <person name="Arias M.C."/>
            <person name="Ball S.G."/>
            <person name="Gile G.H."/>
            <person name="Hirakawa Y."/>
            <person name="Hopkins J.F."/>
            <person name="Kuo A."/>
            <person name="Rensing S.A."/>
            <person name="Schmutz J."/>
            <person name="Symeonidi A."/>
            <person name="Elias M."/>
            <person name="Eveleigh R.J."/>
            <person name="Herman E.K."/>
            <person name="Klute M.J."/>
            <person name="Nakayama T."/>
            <person name="Obornik M."/>
            <person name="Reyes-Prieto A."/>
            <person name="Armbrust E.V."/>
            <person name="Aves S.J."/>
            <person name="Beiko R.G."/>
            <person name="Coutinho P."/>
            <person name="Dacks J.B."/>
            <person name="Durnford D.G."/>
            <person name="Fast N.M."/>
            <person name="Green B.R."/>
            <person name="Grisdale C.J."/>
            <person name="Hempel F."/>
            <person name="Henrissat B."/>
            <person name="Hoppner M.P."/>
            <person name="Ishida K."/>
            <person name="Kim E."/>
            <person name="Koreny L."/>
            <person name="Kroth P.G."/>
            <person name="Liu Y."/>
            <person name="Malik S.B."/>
            <person name="Maier U.G."/>
            <person name="McRose D."/>
            <person name="Mock T."/>
            <person name="Neilson J.A."/>
            <person name="Onodera N.T."/>
            <person name="Poole A.M."/>
            <person name="Pritham E.J."/>
            <person name="Richards T.A."/>
            <person name="Rocap G."/>
            <person name="Roy S.W."/>
            <person name="Sarai C."/>
            <person name="Schaack S."/>
            <person name="Shirato S."/>
            <person name="Slamovits C.H."/>
            <person name="Spencer D.F."/>
            <person name="Suzuki S."/>
            <person name="Worden A.Z."/>
            <person name="Zauner S."/>
            <person name="Barry K."/>
            <person name="Bell C."/>
            <person name="Bharti A.K."/>
            <person name="Crow J.A."/>
            <person name="Grimwood J."/>
            <person name="Kramer R."/>
            <person name="Lindquist E."/>
            <person name="Lucas S."/>
            <person name="Salamov A."/>
            <person name="McFadden G.I."/>
            <person name="Lane C.E."/>
            <person name="Keeling P.J."/>
            <person name="Gray M.W."/>
            <person name="Grigoriev I.V."/>
            <person name="Archibald J.M."/>
        </authorList>
    </citation>
    <scope>NUCLEOTIDE SEQUENCE</scope>
    <source>
        <strain evidence="3 5">CCMP2712</strain>
    </source>
</reference>
<dbReference type="GO" id="GO:0016020">
    <property type="term" value="C:membrane"/>
    <property type="evidence" value="ECO:0007669"/>
    <property type="project" value="InterPro"/>
</dbReference>
<feature type="region of interest" description="Disordered" evidence="1">
    <location>
        <begin position="296"/>
        <end position="330"/>
    </location>
</feature>
<evidence type="ECO:0000313" key="3">
    <source>
        <dbReference type="EMBL" id="EKX40089.1"/>
    </source>
</evidence>
<keyword evidence="2" id="KW-0472">Membrane</keyword>
<dbReference type="OMA" id="HIANHIH"/>
<keyword evidence="5" id="KW-1185">Reference proteome</keyword>
<organism evidence="3">
    <name type="scientific">Guillardia theta (strain CCMP2712)</name>
    <name type="common">Cryptophyte</name>
    <dbReference type="NCBI Taxonomy" id="905079"/>
    <lineage>
        <taxon>Eukaryota</taxon>
        <taxon>Cryptophyceae</taxon>
        <taxon>Pyrenomonadales</taxon>
        <taxon>Geminigeraceae</taxon>
        <taxon>Guillardia</taxon>
    </lineage>
</organism>
<protein>
    <recommendedName>
        <fullName evidence="6">Fragile site-associated protein C-terminal domain-containing protein</fullName>
    </recommendedName>
</protein>
<dbReference type="InterPro" id="IPR029636">
    <property type="entry name" value="Csf1"/>
</dbReference>
<dbReference type="STRING" id="905079.L1IW18"/>
<dbReference type="HOGENOM" id="CLU_224468_0_0_1"/>
<reference evidence="4" key="3">
    <citation type="submission" date="2016-03" db="UniProtKB">
        <authorList>
            <consortium name="EnsemblProtists"/>
        </authorList>
    </citation>
    <scope>IDENTIFICATION</scope>
</reference>
<dbReference type="GeneID" id="17296873"/>
<evidence type="ECO:0000256" key="1">
    <source>
        <dbReference type="SAM" id="MobiDB-lite"/>
    </source>
</evidence>
<dbReference type="OrthoDB" id="17946at2759"/>
<keyword evidence="2" id="KW-0812">Transmembrane</keyword>